<comment type="subcellular location">
    <subcellularLocation>
        <location evidence="1">Cell membrane</location>
    </subcellularLocation>
</comment>
<dbReference type="EMBL" id="CP035485">
    <property type="protein sequence ID" value="QDI90111.1"/>
    <property type="molecule type" value="Genomic_DNA"/>
</dbReference>
<dbReference type="OrthoDB" id="9787902at2"/>
<name>A0A514LFT7_9BACI</name>
<protein>
    <submittedName>
        <fullName evidence="8">Glycine/betaine ABC transporter</fullName>
    </submittedName>
</protein>
<feature type="domain" description="ABC-type glycine betaine transport system substrate-binding" evidence="7">
    <location>
        <begin position="61"/>
        <end position="203"/>
    </location>
</feature>
<dbReference type="GO" id="GO:0015871">
    <property type="term" value="P:choline transport"/>
    <property type="evidence" value="ECO:0007669"/>
    <property type="project" value="TreeGrafter"/>
</dbReference>
<feature type="domain" description="ABC-type glycine betaine transport system substrate-binding" evidence="7">
    <location>
        <begin position="224"/>
        <end position="325"/>
    </location>
</feature>
<dbReference type="KEGG" id="sale:EPH95_02085"/>
<dbReference type="InterPro" id="IPR007210">
    <property type="entry name" value="ABC_Gly_betaine_transp_sub-bd"/>
</dbReference>
<dbReference type="Gene3D" id="3.40.190.100">
    <property type="entry name" value="Glycine betaine-binding periplasmic protein, domain 2"/>
    <property type="match status" value="1"/>
</dbReference>
<dbReference type="GO" id="GO:0043190">
    <property type="term" value="C:ATP-binding cassette (ABC) transporter complex"/>
    <property type="evidence" value="ECO:0007669"/>
    <property type="project" value="InterPro"/>
</dbReference>
<dbReference type="PROSITE" id="PS51257">
    <property type="entry name" value="PROKAR_LIPOPROTEIN"/>
    <property type="match status" value="1"/>
</dbReference>
<evidence type="ECO:0000256" key="6">
    <source>
        <dbReference type="SAM" id="SignalP"/>
    </source>
</evidence>
<evidence type="ECO:0000256" key="3">
    <source>
        <dbReference type="ARBA" id="ARBA00022475"/>
    </source>
</evidence>
<evidence type="ECO:0000256" key="1">
    <source>
        <dbReference type="ARBA" id="ARBA00004236"/>
    </source>
</evidence>
<keyword evidence="2" id="KW-0813">Transport</keyword>
<reference evidence="9" key="1">
    <citation type="submission" date="2019-01" db="EMBL/GenBank/DDBJ databases">
        <title>Genomic analysis of Salicibibacter sp. NKC3-5.</title>
        <authorList>
            <person name="Oh Y.J."/>
        </authorList>
    </citation>
    <scope>NUCLEOTIDE SEQUENCE [LARGE SCALE GENOMIC DNA]</scope>
    <source>
        <strain evidence="9">NKC3-5</strain>
    </source>
</reference>
<dbReference type="GO" id="GO:0031460">
    <property type="term" value="P:glycine betaine transport"/>
    <property type="evidence" value="ECO:0007669"/>
    <property type="project" value="TreeGrafter"/>
</dbReference>
<dbReference type="GO" id="GO:0005275">
    <property type="term" value="F:amine transmembrane transporter activity"/>
    <property type="evidence" value="ECO:0007669"/>
    <property type="project" value="TreeGrafter"/>
</dbReference>
<evidence type="ECO:0000259" key="7">
    <source>
        <dbReference type="Pfam" id="PF04069"/>
    </source>
</evidence>
<dbReference type="SUPFAM" id="SSF53850">
    <property type="entry name" value="Periplasmic binding protein-like II"/>
    <property type="match status" value="2"/>
</dbReference>
<evidence type="ECO:0000256" key="5">
    <source>
        <dbReference type="SAM" id="MobiDB-lite"/>
    </source>
</evidence>
<keyword evidence="3" id="KW-1003">Cell membrane</keyword>
<dbReference type="PANTHER" id="PTHR47737">
    <property type="entry name" value="GLYCINE BETAINE/PROLINE BETAINE TRANSPORT SYSTEM PERMEASE PROTEIN PROW"/>
    <property type="match status" value="1"/>
</dbReference>
<dbReference type="AlphaFoldDB" id="A0A514LFT7"/>
<evidence type="ECO:0000256" key="2">
    <source>
        <dbReference type="ARBA" id="ARBA00022448"/>
    </source>
</evidence>
<dbReference type="Gene3D" id="3.10.105.10">
    <property type="entry name" value="Dipeptide-binding Protein, Domain 3"/>
    <property type="match status" value="1"/>
</dbReference>
<dbReference type="GO" id="GO:0015226">
    <property type="term" value="F:carnitine transmembrane transporter activity"/>
    <property type="evidence" value="ECO:0007669"/>
    <property type="project" value="TreeGrafter"/>
</dbReference>
<organism evidence="8 9">
    <name type="scientific">Salicibibacter halophilus</name>
    <dbReference type="NCBI Taxonomy" id="2502791"/>
    <lineage>
        <taxon>Bacteria</taxon>
        <taxon>Bacillati</taxon>
        <taxon>Bacillota</taxon>
        <taxon>Bacilli</taxon>
        <taxon>Bacillales</taxon>
        <taxon>Bacillaceae</taxon>
        <taxon>Salicibibacter</taxon>
    </lineage>
</organism>
<keyword evidence="9" id="KW-1185">Reference proteome</keyword>
<proteinExistence type="predicted"/>
<evidence type="ECO:0000256" key="4">
    <source>
        <dbReference type="ARBA" id="ARBA00023136"/>
    </source>
</evidence>
<evidence type="ECO:0000313" key="8">
    <source>
        <dbReference type="EMBL" id="QDI90111.1"/>
    </source>
</evidence>
<feature type="signal peptide" evidence="6">
    <location>
        <begin position="1"/>
        <end position="25"/>
    </location>
</feature>
<dbReference type="RefSeq" id="WP_142086918.1">
    <property type="nucleotide sequence ID" value="NZ_CP035485.1"/>
</dbReference>
<evidence type="ECO:0000313" key="9">
    <source>
        <dbReference type="Proteomes" id="UP000319756"/>
    </source>
</evidence>
<gene>
    <name evidence="8" type="ORF">EPH95_02085</name>
</gene>
<accession>A0A514LFT7</accession>
<dbReference type="Proteomes" id="UP000319756">
    <property type="component" value="Chromosome"/>
</dbReference>
<feature type="chain" id="PRO_5022006523" evidence="6">
    <location>
        <begin position="26"/>
        <end position="327"/>
    </location>
</feature>
<keyword evidence="4" id="KW-0472">Membrane</keyword>
<sequence>MIKHWKRLGLVTGLSLTLVAAGCGADEEGEEGADGDNGDAEETEENGEDADADEDGEAAADYGEEVDYTITGIDGGAGVVQSTEDAIEDYELDEWNVQTSSDAAMIQELDNAYQNEEPIFLTGWTPHWKFQEYDLEILDDPELSYGEAESIHTIAREGLEEDDSDAFQIIDSFEWEESDMEEVMLEIQDDVDEAEAAQNWIDENDDMVSEWTDGVDENAGEGETISLSLVAWDTEIASTNVLAQVLESVGYDVEMNQVEANYVFASVADGDADASTAVWLPHTHADYHEDYQDEYEDLGPNLEEGAQLGLTVPAYMDIESIEDLQEE</sequence>
<dbReference type="PANTHER" id="PTHR47737:SF1">
    <property type="entry name" value="GLYCINE BETAINE_PROLINE BETAINE TRANSPORT SYSTEM PERMEASE PROTEIN PROW"/>
    <property type="match status" value="1"/>
</dbReference>
<keyword evidence="6" id="KW-0732">Signal</keyword>
<dbReference type="Pfam" id="PF04069">
    <property type="entry name" value="OpuAC"/>
    <property type="match status" value="2"/>
</dbReference>
<feature type="region of interest" description="Disordered" evidence="5">
    <location>
        <begin position="25"/>
        <end position="56"/>
    </location>
</feature>